<evidence type="ECO:0000256" key="1">
    <source>
        <dbReference type="SAM" id="MobiDB-lite"/>
    </source>
</evidence>
<keyword evidence="3" id="KW-1185">Reference proteome</keyword>
<reference evidence="3" key="1">
    <citation type="journal article" date="2017" name="Nat. Commun.">
        <title>The asparagus genome sheds light on the origin and evolution of a young Y chromosome.</title>
        <authorList>
            <person name="Harkess A."/>
            <person name="Zhou J."/>
            <person name="Xu C."/>
            <person name="Bowers J.E."/>
            <person name="Van der Hulst R."/>
            <person name="Ayyampalayam S."/>
            <person name="Mercati F."/>
            <person name="Riccardi P."/>
            <person name="McKain M.R."/>
            <person name="Kakrana A."/>
            <person name="Tang H."/>
            <person name="Ray J."/>
            <person name="Groenendijk J."/>
            <person name="Arikit S."/>
            <person name="Mathioni S.M."/>
            <person name="Nakano M."/>
            <person name="Shan H."/>
            <person name="Telgmann-Rauber A."/>
            <person name="Kanno A."/>
            <person name="Yue Z."/>
            <person name="Chen H."/>
            <person name="Li W."/>
            <person name="Chen Y."/>
            <person name="Xu X."/>
            <person name="Zhang Y."/>
            <person name="Luo S."/>
            <person name="Chen H."/>
            <person name="Gao J."/>
            <person name="Mao Z."/>
            <person name="Pires J.C."/>
            <person name="Luo M."/>
            <person name="Kudrna D."/>
            <person name="Wing R.A."/>
            <person name="Meyers B.C."/>
            <person name="Yi K."/>
            <person name="Kong H."/>
            <person name="Lavrijsen P."/>
            <person name="Sunseri F."/>
            <person name="Falavigna A."/>
            <person name="Ye Y."/>
            <person name="Leebens-Mack J.H."/>
            <person name="Chen G."/>
        </authorList>
    </citation>
    <scope>NUCLEOTIDE SEQUENCE [LARGE SCALE GENOMIC DNA]</scope>
    <source>
        <strain evidence="3">cv. DH0086</strain>
    </source>
</reference>
<dbReference type="Gramene" id="ONK79959">
    <property type="protein sequence ID" value="ONK79959"/>
    <property type="gene ID" value="A4U43_C01F12270"/>
</dbReference>
<accession>A0A5P1FSI9</accession>
<dbReference type="AlphaFoldDB" id="A0A5P1FSI9"/>
<dbReference type="Proteomes" id="UP000243459">
    <property type="component" value="Chromosome 1"/>
</dbReference>
<dbReference type="EMBL" id="CM007381">
    <property type="protein sequence ID" value="ONK79959.1"/>
    <property type="molecule type" value="Genomic_DNA"/>
</dbReference>
<evidence type="ECO:0000313" key="2">
    <source>
        <dbReference type="EMBL" id="ONK79959.1"/>
    </source>
</evidence>
<gene>
    <name evidence="2" type="ORF">A4U43_C01F12270</name>
</gene>
<feature type="region of interest" description="Disordered" evidence="1">
    <location>
        <begin position="45"/>
        <end position="90"/>
    </location>
</feature>
<organism evidence="2 3">
    <name type="scientific">Asparagus officinalis</name>
    <name type="common">Garden asparagus</name>
    <dbReference type="NCBI Taxonomy" id="4686"/>
    <lineage>
        <taxon>Eukaryota</taxon>
        <taxon>Viridiplantae</taxon>
        <taxon>Streptophyta</taxon>
        <taxon>Embryophyta</taxon>
        <taxon>Tracheophyta</taxon>
        <taxon>Spermatophyta</taxon>
        <taxon>Magnoliopsida</taxon>
        <taxon>Liliopsida</taxon>
        <taxon>Asparagales</taxon>
        <taxon>Asparagaceae</taxon>
        <taxon>Asparagoideae</taxon>
        <taxon>Asparagus</taxon>
    </lineage>
</organism>
<sequence>MASRARQISTAPQNKSYRNQFIRATLYHDNNKVLISSNTFPVMESQSTGPRGLPLRFPLLPLPRHHRPAKPPPGPRALHPRVPPFLRPNSTPHFSALSKTYGPIFRLASAPSSPWSSRPRPSPARFSATTDAVLAKRDVPLPPRVIAYGRL</sequence>
<evidence type="ECO:0000313" key="3">
    <source>
        <dbReference type="Proteomes" id="UP000243459"/>
    </source>
</evidence>
<proteinExistence type="predicted"/>
<feature type="compositionally biased region" description="Low complexity" evidence="1">
    <location>
        <begin position="49"/>
        <end position="59"/>
    </location>
</feature>
<feature type="compositionally biased region" description="Pro residues" evidence="1">
    <location>
        <begin position="70"/>
        <end position="86"/>
    </location>
</feature>
<protein>
    <submittedName>
        <fullName evidence="2">Uncharacterized protein</fullName>
    </submittedName>
</protein>
<name>A0A5P1FSI9_ASPOF</name>